<organism evidence="5 7">
    <name type="scientific">Smittium mucronatum</name>
    <dbReference type="NCBI Taxonomy" id="133383"/>
    <lineage>
        <taxon>Eukaryota</taxon>
        <taxon>Fungi</taxon>
        <taxon>Fungi incertae sedis</taxon>
        <taxon>Zoopagomycota</taxon>
        <taxon>Kickxellomycotina</taxon>
        <taxon>Harpellomycetes</taxon>
        <taxon>Harpellales</taxon>
        <taxon>Legeriomycetaceae</taxon>
        <taxon>Smittium</taxon>
    </lineage>
</organism>
<evidence type="ECO:0000259" key="4">
    <source>
        <dbReference type="PROSITE" id="PS50188"/>
    </source>
</evidence>
<dbReference type="Pfam" id="PF00622">
    <property type="entry name" value="SPRY"/>
    <property type="match status" value="1"/>
</dbReference>
<dbReference type="STRING" id="133383.A0A1R0GQN0"/>
<proteinExistence type="predicted"/>
<feature type="domain" description="B30.2/SPRY" evidence="4">
    <location>
        <begin position="629"/>
        <end position="826"/>
    </location>
</feature>
<reference evidence="5" key="2">
    <citation type="submission" date="2017-01" db="EMBL/GenBank/DDBJ databases">
        <authorList>
            <person name="Mah S.A."/>
            <person name="Swanson W.J."/>
            <person name="Moy G.W."/>
            <person name="Vacquier V.D."/>
        </authorList>
    </citation>
    <scope>NUCLEOTIDE SEQUENCE</scope>
    <source>
        <strain evidence="5">ALG-7-W6</strain>
    </source>
</reference>
<evidence type="ECO:0000256" key="1">
    <source>
        <dbReference type="ARBA" id="ARBA00022723"/>
    </source>
</evidence>
<comment type="caution">
    <text evidence="5">The sequence shown here is derived from an EMBL/GenBank/DDBJ whole genome shotgun (WGS) entry which is preliminary data.</text>
</comment>
<dbReference type="EMBL" id="LSSL01004797">
    <property type="protein sequence ID" value="OLY79199.1"/>
    <property type="molecule type" value="Genomic_DNA"/>
</dbReference>
<evidence type="ECO:0000256" key="2">
    <source>
        <dbReference type="ARBA" id="ARBA00022771"/>
    </source>
</evidence>
<dbReference type="EMBL" id="LSSL01002803">
    <property type="protein sequence ID" value="OLY81081.1"/>
    <property type="molecule type" value="Genomic_DNA"/>
</dbReference>
<evidence type="ECO:0000256" key="3">
    <source>
        <dbReference type="ARBA" id="ARBA00022833"/>
    </source>
</evidence>
<dbReference type="SUPFAM" id="SSF48371">
    <property type="entry name" value="ARM repeat"/>
    <property type="match status" value="1"/>
</dbReference>
<dbReference type="OrthoDB" id="2967263at2759"/>
<dbReference type="InterPro" id="IPR001870">
    <property type="entry name" value="B30.2/SPRY"/>
</dbReference>
<dbReference type="InterPro" id="IPR003877">
    <property type="entry name" value="SPRY_dom"/>
</dbReference>
<evidence type="ECO:0000313" key="5">
    <source>
        <dbReference type="EMBL" id="OLY79199.1"/>
    </source>
</evidence>
<dbReference type="SUPFAM" id="SSF49899">
    <property type="entry name" value="Concanavalin A-like lectins/glucanases"/>
    <property type="match status" value="1"/>
</dbReference>
<name>A0A1R0GQN0_9FUNG</name>
<keyword evidence="3" id="KW-0862">Zinc</keyword>
<dbReference type="PANTHER" id="PTHR13363">
    <property type="entry name" value="RING FINGER AND SRY DOMAIN-CONTAINING"/>
    <property type="match status" value="1"/>
</dbReference>
<keyword evidence="7" id="KW-1185">Reference proteome</keyword>
<dbReference type="PANTHER" id="PTHR13363:SF5">
    <property type="entry name" value="E3 UBIQUITIN-PROTEIN LIGASE RNF123"/>
    <property type="match status" value="1"/>
</dbReference>
<dbReference type="GO" id="GO:0008270">
    <property type="term" value="F:zinc ion binding"/>
    <property type="evidence" value="ECO:0007669"/>
    <property type="project" value="UniProtKB-KW"/>
</dbReference>
<evidence type="ECO:0000313" key="7">
    <source>
        <dbReference type="Proteomes" id="UP000187455"/>
    </source>
</evidence>
<gene>
    <name evidence="6" type="ORF">AYI68_g4818</name>
    <name evidence="5" type="ORF">AYI68_g6733</name>
</gene>
<reference evidence="5 7" key="1">
    <citation type="journal article" date="2016" name="Mol. Biol. Evol.">
        <title>Genome-Wide Survey of Gut Fungi (Harpellales) Reveals the First Horizontally Transferred Ubiquitin Gene from a Mosquito Host.</title>
        <authorList>
            <person name="Wang Y."/>
            <person name="White M.M."/>
            <person name="Kvist S."/>
            <person name="Moncalvo J.M."/>
        </authorList>
    </citation>
    <scope>NUCLEOTIDE SEQUENCE [LARGE SCALE GENOMIC DNA]</scope>
    <source>
        <strain evidence="5 7">ALG-7-W6</strain>
    </source>
</reference>
<dbReference type="SMART" id="SM00449">
    <property type="entry name" value="SPRY"/>
    <property type="match status" value="1"/>
</dbReference>
<keyword evidence="1" id="KW-0479">Metal-binding</keyword>
<protein>
    <submittedName>
        <fullName evidence="5">E3 ubiquitin-protein ligase</fullName>
    </submittedName>
</protein>
<sequence length="1035" mass="116066">MGIADTLCSMLFNEDQLIVSWGIGMIHELVINDVGHSEFKSFSNFIKLLTNHITTSKAAYVNGLILRIFWYLHNDRQNDGKFTTELISPPVLTRILGLLTQRDHETSYWALSLISGVSNNGVVAKNLEKIPYFKDLFSLLVNQGVPDTTLNLSQSLAGYVILAGKKKVSLFSLKLKHDLFKLLLDQKLDRIQIQAAKTISSLLSTGLINQPFATKEGAIPFIKHFLRRGDALLVDIIDDMDLLPLDSNGNPKFRDSNDKPRKLTKVISRELCCIEALPIVSTFYLGKSELPSISYSRDSANSHIPSILLKSQHRLLDISALMIGILLIKFFSHHRAPSGPGLDYLLELQKSIKDIYTQESPDISTNQSGPLSIFNNIMSEISSGKFDLNSLVCLHKFEKKPELIYPRLSKIPVSRYKDRFFVSPPKSNKQTTSEWLKNLHLTSELTLLHTSVSAIPSLFCISSINDQLSLIPMVIDLAFVLHKCPFVARGCELKLFQSIPMALIPPSNVNQILDICYGYSRMNHSFISAASILNTDDTGISFLKYRNWMDSLDVNLTKSVPENIIMTESLVDISISQCVNIVLHAGNHFSSHLYSPQISILLSDSILGQLISSNICTFNPQRLPTLDAANCFIPSKVALQACGYPIKMYTSEPNGKLKQFLPTMVSNSRIFNPSHEFLTVFSMYPTESSSGIHSFSTIILSSGLMQIGWISGNPDFYPVVGKGVGDDFDSVSYDGYRQRRWYGTSAKNSYGEKWETGDIISSSINLDEGTVEFYRNGKSLGIAFGSGAENPSVEVISLPKNRRWFPAASLSSNQALQWLPFSPDPIKGSFLSQYALSQSPFGNGFYPKPQTSYSHIRFVYGNRSNGDLSISSFPMVYSRINGTNDYLILSYLPNFNSNSECKSTFHENDSSWFLALISQIEFKACYQDLLGFLWTTYMSSKTNIVRSNYDCTYSNLSTLPCRHLYKLSGTFKLGSWLSFEFDHLESIVKLISNGTTLSKSPFFQYPAIESPEFDHENKNPCFWGAENTISFEMKY</sequence>
<dbReference type="GO" id="GO:0051603">
    <property type="term" value="P:proteolysis involved in protein catabolic process"/>
    <property type="evidence" value="ECO:0007669"/>
    <property type="project" value="TreeGrafter"/>
</dbReference>
<dbReference type="InterPro" id="IPR016024">
    <property type="entry name" value="ARM-type_fold"/>
</dbReference>
<keyword evidence="2" id="KW-0863">Zinc-finger</keyword>
<dbReference type="GO" id="GO:0004842">
    <property type="term" value="F:ubiquitin-protein transferase activity"/>
    <property type="evidence" value="ECO:0007669"/>
    <property type="project" value="InterPro"/>
</dbReference>
<dbReference type="InterPro" id="IPR043136">
    <property type="entry name" value="B30.2/SPRY_sf"/>
</dbReference>
<dbReference type="GO" id="GO:0005737">
    <property type="term" value="C:cytoplasm"/>
    <property type="evidence" value="ECO:0007669"/>
    <property type="project" value="TreeGrafter"/>
</dbReference>
<dbReference type="PROSITE" id="PS50188">
    <property type="entry name" value="B302_SPRY"/>
    <property type="match status" value="1"/>
</dbReference>
<dbReference type="Proteomes" id="UP000187455">
    <property type="component" value="Unassembled WGS sequence"/>
</dbReference>
<accession>A0A1R0GQN0</accession>
<dbReference type="AlphaFoldDB" id="A0A1R0GQN0"/>
<evidence type="ECO:0000313" key="6">
    <source>
        <dbReference type="EMBL" id="OLY81081.1"/>
    </source>
</evidence>
<dbReference type="Gene3D" id="2.60.120.920">
    <property type="match status" value="1"/>
</dbReference>
<dbReference type="InterPro" id="IPR045129">
    <property type="entry name" value="RNF123/RKP/RSPRY1"/>
</dbReference>
<dbReference type="InterPro" id="IPR013320">
    <property type="entry name" value="ConA-like_dom_sf"/>
</dbReference>